<dbReference type="Gene3D" id="1.10.260.40">
    <property type="entry name" value="lambda repressor-like DNA-binding domains"/>
    <property type="match status" value="1"/>
</dbReference>
<dbReference type="GO" id="GO:0003677">
    <property type="term" value="F:DNA binding"/>
    <property type="evidence" value="ECO:0007669"/>
    <property type="project" value="InterPro"/>
</dbReference>
<name>A0A920CVP6_9BACL</name>
<dbReference type="InterPro" id="IPR010982">
    <property type="entry name" value="Lambda_DNA-bd_dom_sf"/>
</dbReference>
<evidence type="ECO:0000259" key="1">
    <source>
        <dbReference type="PROSITE" id="PS50943"/>
    </source>
</evidence>
<proteinExistence type="predicted"/>
<dbReference type="InterPro" id="IPR001387">
    <property type="entry name" value="Cro/C1-type_HTH"/>
</dbReference>
<dbReference type="SUPFAM" id="SSF47413">
    <property type="entry name" value="lambda repressor-like DNA-binding domains"/>
    <property type="match status" value="1"/>
</dbReference>
<dbReference type="AlphaFoldDB" id="A0A920CVP6"/>
<comment type="caution">
    <text evidence="2">The sequence shown here is derived from an EMBL/GenBank/DDBJ whole genome shotgun (WGS) entry which is preliminary data.</text>
</comment>
<dbReference type="CDD" id="cd00093">
    <property type="entry name" value="HTH_XRE"/>
    <property type="match status" value="1"/>
</dbReference>
<feature type="domain" description="HTH cro/C1-type" evidence="1">
    <location>
        <begin position="7"/>
        <end position="58"/>
    </location>
</feature>
<dbReference type="EMBL" id="BOSE01000001">
    <property type="protein sequence ID" value="GIP14360.1"/>
    <property type="molecule type" value="Genomic_DNA"/>
</dbReference>
<dbReference type="RefSeq" id="WP_213512471.1">
    <property type="nucleotide sequence ID" value="NZ_BOSE01000001.1"/>
</dbReference>
<dbReference type="Proteomes" id="UP000683139">
    <property type="component" value="Unassembled WGS sequence"/>
</dbReference>
<accession>A0A920CVP6</accession>
<sequence>MDLVNRIKKLCEQNGTSIPKLGDELGLGKTIYRWNVNYPSIDKVVAVADFLGVPIQQLLGRDNFFEKETAVVAAAEPTIEQLEIAELAKPLARYLEENMIIGEVIVSMNTVALRWEGFTARYGSDFETIEPPR</sequence>
<evidence type="ECO:0000313" key="2">
    <source>
        <dbReference type="EMBL" id="GIP14360.1"/>
    </source>
</evidence>
<dbReference type="PROSITE" id="PS50943">
    <property type="entry name" value="HTH_CROC1"/>
    <property type="match status" value="1"/>
</dbReference>
<reference evidence="2" key="1">
    <citation type="submission" date="2021-03" db="EMBL/GenBank/DDBJ databases">
        <title>Antimicrobial resistance genes in bacteria isolated from Japanese honey, and their potential for conferring macrolide and lincosamide resistance in the American foulbrood pathogen Paenibacillus larvae.</title>
        <authorList>
            <person name="Okamoto M."/>
            <person name="Kumagai M."/>
            <person name="Kanamori H."/>
            <person name="Takamatsu D."/>
        </authorList>
    </citation>
    <scope>NUCLEOTIDE SEQUENCE</scope>
    <source>
        <strain evidence="2">J40TS1</strain>
    </source>
</reference>
<evidence type="ECO:0000313" key="3">
    <source>
        <dbReference type="Proteomes" id="UP000683139"/>
    </source>
</evidence>
<gene>
    <name evidence="2" type="ORF">J40TS1_00020</name>
</gene>
<organism evidence="2 3">
    <name type="scientific">Paenibacillus montaniterrae</name>
    <dbReference type="NCBI Taxonomy" id="429341"/>
    <lineage>
        <taxon>Bacteria</taxon>
        <taxon>Bacillati</taxon>
        <taxon>Bacillota</taxon>
        <taxon>Bacilli</taxon>
        <taxon>Bacillales</taxon>
        <taxon>Paenibacillaceae</taxon>
        <taxon>Paenibacillus</taxon>
    </lineage>
</organism>
<keyword evidence="3" id="KW-1185">Reference proteome</keyword>
<protein>
    <recommendedName>
        <fullName evidence="1">HTH cro/C1-type domain-containing protein</fullName>
    </recommendedName>
</protein>